<evidence type="ECO:0000313" key="1">
    <source>
        <dbReference type="EMBL" id="AOT68300.1"/>
    </source>
</evidence>
<reference evidence="1 2" key="1">
    <citation type="submission" date="2016-09" db="EMBL/GenBank/DDBJ databases">
        <title>Genomic analysis reveals versatility of anaerobic energy metabolism of Geosporobacter ferrireducens IRF9 of phylum Firmicutes.</title>
        <authorList>
            <person name="Kim S.-J."/>
        </authorList>
    </citation>
    <scope>NUCLEOTIDE SEQUENCE [LARGE SCALE GENOMIC DNA]</scope>
    <source>
        <strain evidence="1 2">IRF9</strain>
    </source>
</reference>
<evidence type="ECO:0000313" key="2">
    <source>
        <dbReference type="Proteomes" id="UP000095743"/>
    </source>
</evidence>
<dbReference type="Proteomes" id="UP000095743">
    <property type="component" value="Chromosome"/>
</dbReference>
<dbReference type="OrthoDB" id="4770405at2"/>
<keyword evidence="2" id="KW-1185">Reference proteome</keyword>
<accession>A0A1D8GBL2</accession>
<sequence length="2121" mass="246557">MERIKTNAGALPSNAGDDFHLLWAAQKILEMLKPNVTLTAVTVEGPAWQDSVLSDIEDSKLYAIDLAEYYGGTDFQSASKIVFSQLKYSTYMGDVAWTAASLCRSDNKKKDNSIIRRLADAYKEYTEKNEDSKDKLIIKFVSNRPISDSFKKSIAEAKEVLAKKNYKQASTLIKNLCPEFKIEIERLYKESNLNSIAFLSFIKMLDFEDCGTATRSIKKAEIIQQLGNWGIDSLQNKYNEIIMTIRDRMMPGRNANVAMTKDFVCSLFGGNYARFFPAPTNIPLLKTGYIERECVYDLAKIVLGQEKTPICVHATAGIGKTTLVNNMGKYLPDGSAVVFFDCYGGGTYLQPSDSRYECDTAIPQICNSLALECKTEFLLERRLKESEFFQELCIRLEHAVKYVKAFSENAIILLIIDAADNSVFAAKQNGRTCFIDKLLQQPLPKGVRLLLTYRTEHEDFFTFPDKAMFFEVPAFNLHESTEHIRSFYPSVEDETCLEFHHLSKGIPRVQAYTLTSKREIFSEVIDMLRPNGKTTEDLLNGILDEIWQRYGERNEEISLIFGVLINLPRPIPIVIATKIFGCSPEMLQSLSVDCSFGLYIENDYIYFRDEDFETFLREKYCDNLKAVSTITDYMYQHRHQDSYCAKHVHSFLALQTDISRLLNISLEESIDESLVDITEASRIMLSRIKSTLTIPVIKTQEYWKESFQLIYKIIDFSKSDESINKLIQSNPEQAYLYCDNNTLLKVFTTDRNDFDSLGKAVFIFSMKSETKTKALSYLDSYRGAINYYYSKPKEKQNPVKRPHLGDIVNVADSLLRLRDETSMRRWITSWNNKKFQANVLFEVFVQLINRNNTQMANQVEKMNWSFHCKLAIVAAYLKCKKIPPIYLVGYLIKLFNKMQVLNLANLNKDHVILFLEHLCKYDKDRNILLSIISKYQINYRISHLPYIHGDNEHELDCNIRFYVLEKTLRNENINSEDFCDKDDLKKDKRFTQKEIDERIKDIKKVYGFLLPAYTYRIQVILGGSREATELLYKDCLTKLDRLFWNDLDYQKSGSIRLYLLALSDAVLYMNTTDSHEIHTSLLKIARTAKIYRDTKFALADLCSYDRRSHQFTLETLKSISDELIQHPISAMEASEAYIQCAQIGQKVEINVGQSYFEKALQAAKGLDYESYRKLELFNVLSNVASNKGYLSDIELSHEFMRLAEDFYRKMGDSNNFPYKEVFQTATILCPKNIFSVICRLDDRNDFDHFSLPESVFYVLSELLEKDAYQLDIIASLSTILLPEQPSDYSDLAKKILKQLTKAPITVQQKSLDILIHDTLYNVPLSYKDTLAKEIIVYINDYNLFSCKNSSEITALHDFLCTTNNKDVKKQRIETEKANLPIPDMEYIQTISDSIQLVDYLKELDRDSQVKFVDLWLANTLPESYVSNANMLIEACLIGVYSIESSKIMNVFIKHICTWSVWPSVESWRNDVNIQRKIFVDHMDKILSSYHDYYDKLTRIFNVQTTDIRTFFIEYLISQDNIVSEYIIEILKKLSICLSADFAKEALKWCISTEIPSIHPLSGDKPFSDSFLHNDEELIPVCKLLWRMLGHPDKKYRWTAAHIIQNLYSCGYSSTISHLITLYHSPFDSRYMDKNNFFFEESAKIYFLVVCLRIFGEEPKEGVSFYNFFKEIACSEQTTHALQRRFAKHISLRIADTNYSGDVAQLLSSDELKLGKIKKTPRYARANYSLKQKFRFHFDTMDTLCYWYDDVADIFSLTQEEVAKDCDNYIQQFGIDNDKTRIWRDEYLHYNRYRNRNTDNRHGSLPEIETLDKYAEWHAMFYVADQYRCTLPYSEDSYKNYYDWLDSYLPGYQRYWSSEYRDHIPFIPFLWEFKKYKKPENDGEYMIPSDLIRSLIISGDNIVSYLSYNSSFDQSSQRIKIKSALINEKDIDRLICELKKPHNIFEDFDFESDPEERRYLEKTAVTIWPTCIDVDSLRDDRLDQHDPFAKDVYTNIFSFSEDIMNYCGFEGLNNVEALLLPTKNRHLPFHIAKWSEPSEEGGYEKQGTYGSIAEIEANLCLEFLANINKAIIFEYSVVFEDQTYHFYGTPSKAAKEKGIFVIRSNGITESYVLQQDSDSSYE</sequence>
<dbReference type="KEGG" id="gfe:Gferi_01070"/>
<dbReference type="STRING" id="1424294.Gferi_01070"/>
<dbReference type="InterPro" id="IPR027417">
    <property type="entry name" value="P-loop_NTPase"/>
</dbReference>
<organism evidence="1 2">
    <name type="scientific">Geosporobacter ferrireducens</name>
    <dbReference type="NCBI Taxonomy" id="1424294"/>
    <lineage>
        <taxon>Bacteria</taxon>
        <taxon>Bacillati</taxon>
        <taxon>Bacillota</taxon>
        <taxon>Clostridia</taxon>
        <taxon>Peptostreptococcales</taxon>
        <taxon>Thermotaleaceae</taxon>
        <taxon>Geosporobacter</taxon>
    </lineage>
</organism>
<gene>
    <name evidence="1" type="ORF">Gferi_01070</name>
</gene>
<dbReference type="EMBL" id="CP017269">
    <property type="protein sequence ID" value="AOT68300.1"/>
    <property type="molecule type" value="Genomic_DNA"/>
</dbReference>
<dbReference type="SUPFAM" id="SSF52540">
    <property type="entry name" value="P-loop containing nucleoside triphosphate hydrolases"/>
    <property type="match status" value="1"/>
</dbReference>
<protein>
    <recommendedName>
        <fullName evidence="3">ATP-binding protein</fullName>
    </recommendedName>
</protein>
<dbReference type="RefSeq" id="WP_069973853.1">
    <property type="nucleotide sequence ID" value="NZ_CP017269.1"/>
</dbReference>
<proteinExistence type="predicted"/>
<name>A0A1D8GBL2_9FIRM</name>
<evidence type="ECO:0008006" key="3">
    <source>
        <dbReference type="Google" id="ProtNLM"/>
    </source>
</evidence>